<reference evidence="3" key="1">
    <citation type="submission" date="2011-08" db="EMBL/GenBank/DDBJ databases">
        <authorList>
            <person name="Rombauts S."/>
        </authorList>
    </citation>
    <scope>NUCLEOTIDE SEQUENCE</scope>
    <source>
        <strain evidence="3">London</strain>
    </source>
</reference>
<keyword evidence="3" id="KW-1185">Reference proteome</keyword>
<feature type="compositionally biased region" description="Basic and acidic residues" evidence="1">
    <location>
        <begin position="97"/>
        <end position="107"/>
    </location>
</feature>
<reference evidence="2" key="2">
    <citation type="submission" date="2015-06" db="UniProtKB">
        <authorList>
            <consortium name="EnsemblMetazoa"/>
        </authorList>
    </citation>
    <scope>IDENTIFICATION</scope>
</reference>
<sequence length="190" mass="21405">MFHSMLISVLFTNWSTRSKLILLIVTSFCLNSSQLVLGSPLTWFPSSPSNPSTSSPSSLTLAGSSFLVDPSETDEPNGWILVGPVESRPSIPLTKSLSDKSFNEKMKRSTSQHHSQSTRSKRSGISDQRLAELEALLALRRRDHALRAQNSMAIGDFDFDRIGKRKRREENVALNSYYAHQHPYDYNQFD</sequence>
<proteinExistence type="predicted"/>
<protein>
    <submittedName>
        <fullName evidence="2">Uncharacterized protein</fullName>
    </submittedName>
</protein>
<dbReference type="RefSeq" id="XP_025017087.1">
    <property type="nucleotide sequence ID" value="XM_025161319.1"/>
</dbReference>
<feature type="region of interest" description="Disordered" evidence="1">
    <location>
        <begin position="91"/>
        <end position="126"/>
    </location>
</feature>
<dbReference type="EnsemblMetazoa" id="tetur12g00100.1">
    <property type="protein sequence ID" value="tetur12g00100.1"/>
    <property type="gene ID" value="tetur12g00100"/>
</dbReference>
<organism evidence="2 3">
    <name type="scientific">Tetranychus urticae</name>
    <name type="common">Two-spotted spider mite</name>
    <dbReference type="NCBI Taxonomy" id="32264"/>
    <lineage>
        <taxon>Eukaryota</taxon>
        <taxon>Metazoa</taxon>
        <taxon>Ecdysozoa</taxon>
        <taxon>Arthropoda</taxon>
        <taxon>Chelicerata</taxon>
        <taxon>Arachnida</taxon>
        <taxon>Acari</taxon>
        <taxon>Acariformes</taxon>
        <taxon>Trombidiformes</taxon>
        <taxon>Prostigmata</taxon>
        <taxon>Eleutherengona</taxon>
        <taxon>Raphignathae</taxon>
        <taxon>Tetranychoidea</taxon>
        <taxon>Tetranychidae</taxon>
        <taxon>Tetranychus</taxon>
    </lineage>
</organism>
<dbReference type="KEGG" id="tut:112538496"/>
<dbReference type="EMBL" id="CAEY01000107">
    <property type="status" value="NOT_ANNOTATED_CDS"/>
    <property type="molecule type" value="Genomic_DNA"/>
</dbReference>
<accession>T1KI52</accession>
<evidence type="ECO:0000313" key="2">
    <source>
        <dbReference type="EnsemblMetazoa" id="tetur12g00100.1"/>
    </source>
</evidence>
<dbReference type="GeneID" id="112538496"/>
<name>T1KI52_TETUR</name>
<dbReference type="Proteomes" id="UP000015104">
    <property type="component" value="Unassembled WGS sequence"/>
</dbReference>
<dbReference type="HOGENOM" id="CLU_1429742_0_0_1"/>
<evidence type="ECO:0000256" key="1">
    <source>
        <dbReference type="SAM" id="MobiDB-lite"/>
    </source>
</evidence>
<evidence type="ECO:0000313" key="3">
    <source>
        <dbReference type="Proteomes" id="UP000015104"/>
    </source>
</evidence>
<dbReference type="AlphaFoldDB" id="T1KI52"/>